<dbReference type="OrthoDB" id="411372at2759"/>
<dbReference type="GO" id="GO:0043484">
    <property type="term" value="P:regulation of RNA splicing"/>
    <property type="evidence" value="ECO:0007669"/>
    <property type="project" value="TreeGrafter"/>
</dbReference>
<dbReference type="PANTHER" id="PTHR12675:SF12">
    <property type="entry name" value="PROTEIN MUSCLEBLIND"/>
    <property type="match status" value="1"/>
</dbReference>
<keyword evidence="3 5" id="KW-0863">Zinc-finger</keyword>
<dbReference type="GO" id="GO:0008270">
    <property type="term" value="F:zinc ion binding"/>
    <property type="evidence" value="ECO:0007669"/>
    <property type="project" value="UniProtKB-KW"/>
</dbReference>
<dbReference type="Gene3D" id="3.30.1370.210">
    <property type="match status" value="1"/>
</dbReference>
<sequence length="205" mass="23902">MASYEPPPPPEANPNPREGFSFVHKRPRLCQFTTVPVCPDFLRRVCGLSPSQCMFAHPPPSVTVERDKVTVCYAYLRNTCHHGLACCYFHPPPHIREALLKEMGTDYQRPEDVSMSISYIHFLSIFYQGFLQRKWSRSKHHSKRTFSFPYLQKVDQSFTNSKLGSSALKDVEESIFIVQEEVYISYFILVPMFPNKLFTFFYLKL</sequence>
<dbReference type="InterPro" id="IPR000571">
    <property type="entry name" value="Znf_CCCH"/>
</dbReference>
<feature type="zinc finger region" description="C3H1-type" evidence="5">
    <location>
        <begin position="32"/>
        <end position="60"/>
    </location>
</feature>
<dbReference type="EMBL" id="SWLB01000006">
    <property type="protein sequence ID" value="KAF3337770.1"/>
    <property type="molecule type" value="Genomic_DNA"/>
</dbReference>
<proteinExistence type="predicted"/>
<comment type="caution">
    <text evidence="7">The sequence shown here is derived from an EMBL/GenBank/DDBJ whole genome shotgun (WGS) entry which is preliminary data.</text>
</comment>
<evidence type="ECO:0000256" key="3">
    <source>
        <dbReference type="ARBA" id="ARBA00022771"/>
    </source>
</evidence>
<evidence type="ECO:0000313" key="7">
    <source>
        <dbReference type="EMBL" id="KAF3337770.1"/>
    </source>
</evidence>
<dbReference type="AlphaFoldDB" id="A0A833VQS3"/>
<dbReference type="SMART" id="SM00356">
    <property type="entry name" value="ZnF_C3H1"/>
    <property type="match status" value="2"/>
</dbReference>
<feature type="domain" description="C3H1-type" evidence="6">
    <location>
        <begin position="32"/>
        <end position="60"/>
    </location>
</feature>
<dbReference type="InterPro" id="IPR054429">
    <property type="entry name" value="Znf-CCCH_Muscleblind-like"/>
</dbReference>
<keyword evidence="8" id="KW-1185">Reference proteome</keyword>
<dbReference type="Pfam" id="PF22628">
    <property type="entry name" value="zf-CCCH_10"/>
    <property type="match status" value="1"/>
</dbReference>
<accession>A0A833VQS3</accession>
<keyword evidence="2" id="KW-0677">Repeat</keyword>
<dbReference type="PROSITE" id="PS50103">
    <property type="entry name" value="ZF_C3H1"/>
    <property type="match status" value="2"/>
</dbReference>
<feature type="zinc finger region" description="C3H1-type" evidence="5">
    <location>
        <begin position="66"/>
        <end position="93"/>
    </location>
</feature>
<evidence type="ECO:0000256" key="5">
    <source>
        <dbReference type="PROSITE-ProRule" id="PRU00723"/>
    </source>
</evidence>
<evidence type="ECO:0000256" key="1">
    <source>
        <dbReference type="ARBA" id="ARBA00022723"/>
    </source>
</evidence>
<evidence type="ECO:0000313" key="8">
    <source>
        <dbReference type="Proteomes" id="UP000623129"/>
    </source>
</evidence>
<name>A0A833VQS3_9POAL</name>
<keyword evidence="4 5" id="KW-0862">Zinc</keyword>
<feature type="domain" description="C3H1-type" evidence="6">
    <location>
        <begin position="66"/>
        <end position="93"/>
    </location>
</feature>
<dbReference type="PANTHER" id="PTHR12675">
    <property type="entry name" value="MUSCLEBLIND-LIKE PROTEIN"/>
    <property type="match status" value="1"/>
</dbReference>
<dbReference type="Proteomes" id="UP000623129">
    <property type="component" value="Unassembled WGS sequence"/>
</dbReference>
<evidence type="ECO:0000256" key="2">
    <source>
        <dbReference type="ARBA" id="ARBA00022737"/>
    </source>
</evidence>
<evidence type="ECO:0000259" key="6">
    <source>
        <dbReference type="PROSITE" id="PS50103"/>
    </source>
</evidence>
<gene>
    <name evidence="7" type="ORF">FCM35_KLT18357</name>
</gene>
<protein>
    <submittedName>
        <fullName evidence="7">Zinc finger CCCH domain-containing protein 28-like protein</fullName>
    </submittedName>
</protein>
<evidence type="ECO:0000256" key="4">
    <source>
        <dbReference type="ARBA" id="ARBA00022833"/>
    </source>
</evidence>
<organism evidence="7 8">
    <name type="scientific">Carex littledalei</name>
    <dbReference type="NCBI Taxonomy" id="544730"/>
    <lineage>
        <taxon>Eukaryota</taxon>
        <taxon>Viridiplantae</taxon>
        <taxon>Streptophyta</taxon>
        <taxon>Embryophyta</taxon>
        <taxon>Tracheophyta</taxon>
        <taxon>Spermatophyta</taxon>
        <taxon>Magnoliopsida</taxon>
        <taxon>Liliopsida</taxon>
        <taxon>Poales</taxon>
        <taxon>Cyperaceae</taxon>
        <taxon>Cyperoideae</taxon>
        <taxon>Cariceae</taxon>
        <taxon>Carex</taxon>
        <taxon>Carex subgen. Euthyceras</taxon>
    </lineage>
</organism>
<reference evidence="7" key="1">
    <citation type="submission" date="2020-01" db="EMBL/GenBank/DDBJ databases">
        <title>Genome sequence of Kobresia littledalei, the first chromosome-level genome in the family Cyperaceae.</title>
        <authorList>
            <person name="Qu G."/>
        </authorList>
    </citation>
    <scope>NUCLEOTIDE SEQUENCE</scope>
    <source>
        <strain evidence="7">C.B.Clarke</strain>
        <tissue evidence="7">Leaf</tissue>
    </source>
</reference>
<dbReference type="GO" id="GO:0003723">
    <property type="term" value="F:RNA binding"/>
    <property type="evidence" value="ECO:0007669"/>
    <property type="project" value="TreeGrafter"/>
</dbReference>
<keyword evidence="1 5" id="KW-0479">Metal-binding</keyword>